<protein>
    <submittedName>
        <fullName evidence="1">Uncharacterized protein</fullName>
    </submittedName>
</protein>
<sequence>MSSPDIDNLIKSLTPSRATPQSVYKRTLSFIDNINRKPPPVQMAVGGGAGLTPHRQPLQLASKLYESAEWCIEIILDLVAFRCENVRFHH</sequence>
<reference evidence="1" key="1">
    <citation type="submission" date="2023-07" db="EMBL/GenBank/DDBJ databases">
        <authorList>
            <consortium name="CYATHOMIX"/>
        </authorList>
    </citation>
    <scope>NUCLEOTIDE SEQUENCE</scope>
    <source>
        <strain evidence="1">N/A</strain>
    </source>
</reference>
<organism evidence="1 2">
    <name type="scientific">Cylicocyclus nassatus</name>
    <name type="common">Nematode worm</name>
    <dbReference type="NCBI Taxonomy" id="53992"/>
    <lineage>
        <taxon>Eukaryota</taxon>
        <taxon>Metazoa</taxon>
        <taxon>Ecdysozoa</taxon>
        <taxon>Nematoda</taxon>
        <taxon>Chromadorea</taxon>
        <taxon>Rhabditida</taxon>
        <taxon>Rhabditina</taxon>
        <taxon>Rhabditomorpha</taxon>
        <taxon>Strongyloidea</taxon>
        <taxon>Strongylidae</taxon>
        <taxon>Cylicocyclus</taxon>
    </lineage>
</organism>
<keyword evidence="2" id="KW-1185">Reference proteome</keyword>
<name>A0AA36M7Z1_CYLNA</name>
<evidence type="ECO:0000313" key="1">
    <source>
        <dbReference type="EMBL" id="CAJ0600965.1"/>
    </source>
</evidence>
<proteinExistence type="predicted"/>
<dbReference type="Proteomes" id="UP001176961">
    <property type="component" value="Unassembled WGS sequence"/>
</dbReference>
<dbReference type="AlphaFoldDB" id="A0AA36M7Z1"/>
<gene>
    <name evidence="1" type="ORF">CYNAS_LOCUS12948</name>
</gene>
<evidence type="ECO:0000313" key="2">
    <source>
        <dbReference type="Proteomes" id="UP001176961"/>
    </source>
</evidence>
<dbReference type="EMBL" id="CATQJL010000305">
    <property type="protein sequence ID" value="CAJ0600965.1"/>
    <property type="molecule type" value="Genomic_DNA"/>
</dbReference>
<accession>A0AA36M7Z1</accession>
<comment type="caution">
    <text evidence="1">The sequence shown here is derived from an EMBL/GenBank/DDBJ whole genome shotgun (WGS) entry which is preliminary data.</text>
</comment>